<evidence type="ECO:0000256" key="3">
    <source>
        <dbReference type="ARBA" id="ARBA00023163"/>
    </source>
</evidence>
<dbReference type="GeneID" id="125314159"/>
<evidence type="ECO:0000256" key="4">
    <source>
        <dbReference type="ARBA" id="ARBA00023242"/>
    </source>
</evidence>
<protein>
    <submittedName>
        <fullName evidence="8">Myb-like protein AA</fullName>
    </submittedName>
</protein>
<name>A0ABM3H4S6_9MYRT</name>
<comment type="subcellular location">
    <subcellularLocation>
        <location evidence="1">Nucleus</location>
    </subcellularLocation>
</comment>
<keyword evidence="2" id="KW-0805">Transcription regulation</keyword>
<dbReference type="InterPro" id="IPR009057">
    <property type="entry name" value="Homeodomain-like_sf"/>
</dbReference>
<reference evidence="8" key="1">
    <citation type="submission" date="2025-08" db="UniProtKB">
        <authorList>
            <consortium name="RefSeq"/>
        </authorList>
    </citation>
    <scope>IDENTIFICATION</scope>
    <source>
        <tissue evidence="8">Leaf</tissue>
    </source>
</reference>
<evidence type="ECO:0000256" key="2">
    <source>
        <dbReference type="ARBA" id="ARBA00023015"/>
    </source>
</evidence>
<dbReference type="Proteomes" id="UP000827889">
    <property type="component" value="Chromosome 3"/>
</dbReference>
<keyword evidence="7" id="KW-1185">Reference proteome</keyword>
<keyword evidence="3" id="KW-0804">Transcription</keyword>
<dbReference type="Gene3D" id="1.10.10.60">
    <property type="entry name" value="Homeodomain-like"/>
    <property type="match status" value="1"/>
</dbReference>
<evidence type="ECO:0000256" key="1">
    <source>
        <dbReference type="ARBA" id="ARBA00004123"/>
    </source>
</evidence>
<evidence type="ECO:0000259" key="5">
    <source>
        <dbReference type="PROSITE" id="PS50090"/>
    </source>
</evidence>
<dbReference type="PROSITE" id="PS50090">
    <property type="entry name" value="MYB_LIKE"/>
    <property type="match status" value="1"/>
</dbReference>
<evidence type="ECO:0000313" key="7">
    <source>
        <dbReference type="Proteomes" id="UP000827889"/>
    </source>
</evidence>
<proteinExistence type="predicted"/>
<dbReference type="PANTHER" id="PTHR45614:SF285">
    <property type="entry name" value="TRANSCRIPTION FACTOR MYB98"/>
    <property type="match status" value="1"/>
</dbReference>
<feature type="domain" description="Myb-like" evidence="5">
    <location>
        <begin position="16"/>
        <end position="66"/>
    </location>
</feature>
<sequence length="220" mass="25146">MVAEDWQVQRPDHIGVDSTQKDSWSIEEDKILIKAHMQIGNKWAKIAETLPGRTGNAIKNYWNTTKHRQLSQRKVLPHNNSNLLQDYIRSVTVPSLPKRSPLGVCMVRAGPVPPEVPNHAQPPPPAQTPANNYFGFPMGDGNGNLGLYRVKDNRYHQVQRESGGNGSEERFGNGRELNLEMSLEMDGDRHHRHHPHHHNDYQRREIKKLDFLEMMACRSG</sequence>
<feature type="domain" description="HTH myb-type" evidence="6">
    <location>
        <begin position="20"/>
        <end position="70"/>
    </location>
</feature>
<dbReference type="RefSeq" id="XP_048131606.1">
    <property type="nucleotide sequence ID" value="XM_048275649.1"/>
</dbReference>
<accession>A0ABM3H4S6</accession>
<dbReference type="CDD" id="cd00167">
    <property type="entry name" value="SANT"/>
    <property type="match status" value="1"/>
</dbReference>
<dbReference type="InterPro" id="IPR001005">
    <property type="entry name" value="SANT/Myb"/>
</dbReference>
<dbReference type="PROSITE" id="PS51294">
    <property type="entry name" value="HTH_MYB"/>
    <property type="match status" value="1"/>
</dbReference>
<gene>
    <name evidence="8" type="primary">LOC125314159</name>
</gene>
<evidence type="ECO:0000313" key="8">
    <source>
        <dbReference type="RefSeq" id="XP_048131606.1"/>
    </source>
</evidence>
<dbReference type="PANTHER" id="PTHR45614">
    <property type="entry name" value="MYB PROTEIN-RELATED"/>
    <property type="match status" value="1"/>
</dbReference>
<dbReference type="Pfam" id="PF00249">
    <property type="entry name" value="Myb_DNA-binding"/>
    <property type="match status" value="1"/>
</dbReference>
<evidence type="ECO:0000259" key="6">
    <source>
        <dbReference type="PROSITE" id="PS51294"/>
    </source>
</evidence>
<dbReference type="InterPro" id="IPR017930">
    <property type="entry name" value="Myb_dom"/>
</dbReference>
<dbReference type="SMART" id="SM00717">
    <property type="entry name" value="SANT"/>
    <property type="match status" value="1"/>
</dbReference>
<organism evidence="7 8">
    <name type="scientific">Rhodamnia argentea</name>
    <dbReference type="NCBI Taxonomy" id="178133"/>
    <lineage>
        <taxon>Eukaryota</taxon>
        <taxon>Viridiplantae</taxon>
        <taxon>Streptophyta</taxon>
        <taxon>Embryophyta</taxon>
        <taxon>Tracheophyta</taxon>
        <taxon>Spermatophyta</taxon>
        <taxon>Magnoliopsida</taxon>
        <taxon>eudicotyledons</taxon>
        <taxon>Gunneridae</taxon>
        <taxon>Pentapetalae</taxon>
        <taxon>rosids</taxon>
        <taxon>malvids</taxon>
        <taxon>Myrtales</taxon>
        <taxon>Myrtaceae</taxon>
        <taxon>Myrtoideae</taxon>
        <taxon>Myrteae</taxon>
        <taxon>Australasian group</taxon>
        <taxon>Rhodamnia</taxon>
    </lineage>
</organism>
<dbReference type="InterPro" id="IPR050560">
    <property type="entry name" value="MYB_TF"/>
</dbReference>
<keyword evidence="4" id="KW-0539">Nucleus</keyword>
<dbReference type="SUPFAM" id="SSF46689">
    <property type="entry name" value="Homeodomain-like"/>
    <property type="match status" value="1"/>
</dbReference>